<evidence type="ECO:0000313" key="1">
    <source>
        <dbReference type="EMBL" id="RYM35652.1"/>
    </source>
</evidence>
<dbReference type="AlphaFoldDB" id="A0A4Q4KRU9"/>
<dbReference type="Pfam" id="PF10013">
    <property type="entry name" value="DUF2256"/>
    <property type="match status" value="1"/>
</dbReference>
<proteinExistence type="predicted"/>
<dbReference type="RefSeq" id="WP_130092019.1">
    <property type="nucleotide sequence ID" value="NZ_SETE01000001.1"/>
</dbReference>
<name>A0A4Q4KRU9_9FLAO</name>
<gene>
    <name evidence="1" type="ORF">ERX46_01280</name>
</gene>
<comment type="caution">
    <text evidence="1">The sequence shown here is derived from an EMBL/GenBank/DDBJ whole genome shotgun (WGS) entry which is preliminary data.</text>
</comment>
<dbReference type="OrthoDB" id="27194at2"/>
<evidence type="ECO:0000313" key="2">
    <source>
        <dbReference type="Proteomes" id="UP000293952"/>
    </source>
</evidence>
<keyword evidence="2" id="KW-1185">Reference proteome</keyword>
<protein>
    <submittedName>
        <fullName evidence="1">DUF2256 domain-containing protein</fullName>
    </submittedName>
</protein>
<reference evidence="1 2" key="1">
    <citation type="submission" date="2019-02" db="EMBL/GenBank/DDBJ databases">
        <title>Genome sequence of the sea-ice species Brumimicrobium glaciale.</title>
        <authorList>
            <person name="Bowman J.P."/>
        </authorList>
    </citation>
    <scope>NUCLEOTIDE SEQUENCE [LARGE SCALE GENOMIC DNA]</scope>
    <source>
        <strain evidence="1 2">IC156</strain>
    </source>
</reference>
<dbReference type="PANTHER" id="PTHR37463:SF1">
    <property type="entry name" value="DUF2256 DOMAIN-CONTAINING PROTEIN"/>
    <property type="match status" value="1"/>
</dbReference>
<sequence>MKKQHLPTKICLVCELPFTWRKKWEKNWEEVKYCGERCRRNKNSS</sequence>
<dbReference type="PIRSF" id="PIRSF037205">
    <property type="entry name" value="UCP037205"/>
    <property type="match status" value="1"/>
</dbReference>
<dbReference type="PANTHER" id="PTHR37463">
    <property type="entry name" value="GSL3115 PROTEIN"/>
    <property type="match status" value="1"/>
</dbReference>
<dbReference type="Proteomes" id="UP000293952">
    <property type="component" value="Unassembled WGS sequence"/>
</dbReference>
<accession>A0A4Q4KRU9</accession>
<dbReference type="EMBL" id="SETE01000001">
    <property type="protein sequence ID" value="RYM35652.1"/>
    <property type="molecule type" value="Genomic_DNA"/>
</dbReference>
<organism evidence="1 2">
    <name type="scientific">Brumimicrobium glaciale</name>
    <dbReference type="NCBI Taxonomy" id="200475"/>
    <lineage>
        <taxon>Bacteria</taxon>
        <taxon>Pseudomonadati</taxon>
        <taxon>Bacteroidota</taxon>
        <taxon>Flavobacteriia</taxon>
        <taxon>Flavobacteriales</taxon>
        <taxon>Crocinitomicaceae</taxon>
        <taxon>Brumimicrobium</taxon>
    </lineage>
</organism>
<dbReference type="InterPro" id="IPR017136">
    <property type="entry name" value="UCP037205"/>
</dbReference>